<dbReference type="PANTHER" id="PTHR34820:SF4">
    <property type="entry name" value="INNER MEMBRANE PROTEIN YEBZ"/>
    <property type="match status" value="1"/>
</dbReference>
<dbReference type="AlphaFoldDB" id="A0A1H9BE04"/>
<feature type="transmembrane region" description="Helical" evidence="6">
    <location>
        <begin position="224"/>
        <end position="247"/>
    </location>
</feature>
<dbReference type="OrthoDB" id="8478277at2"/>
<dbReference type="RefSeq" id="WP_090268675.1">
    <property type="nucleotide sequence ID" value="NZ_FOEP01000002.1"/>
</dbReference>
<gene>
    <name evidence="8" type="ORF">SAMN04488092_102477</name>
</gene>
<dbReference type="InterPro" id="IPR008457">
    <property type="entry name" value="Cu-R_CopD_dom"/>
</dbReference>
<dbReference type="STRING" id="657014.SAMN04488092_102477"/>
<evidence type="ECO:0000313" key="8">
    <source>
        <dbReference type="EMBL" id="SEP87226.1"/>
    </source>
</evidence>
<accession>A0A1H9BE04</accession>
<evidence type="ECO:0000256" key="1">
    <source>
        <dbReference type="ARBA" id="ARBA00004651"/>
    </source>
</evidence>
<dbReference type="InterPro" id="IPR032694">
    <property type="entry name" value="CopC/D"/>
</dbReference>
<keyword evidence="4 6" id="KW-1133">Transmembrane helix</keyword>
<keyword evidence="2" id="KW-1003">Cell membrane</keyword>
<feature type="transmembrane region" description="Helical" evidence="6">
    <location>
        <begin position="149"/>
        <end position="173"/>
    </location>
</feature>
<evidence type="ECO:0000256" key="5">
    <source>
        <dbReference type="ARBA" id="ARBA00023136"/>
    </source>
</evidence>
<organism evidence="8 9">
    <name type="scientific">Thalassovita taeanensis</name>
    <dbReference type="NCBI Taxonomy" id="657014"/>
    <lineage>
        <taxon>Bacteria</taxon>
        <taxon>Pseudomonadati</taxon>
        <taxon>Pseudomonadota</taxon>
        <taxon>Alphaproteobacteria</taxon>
        <taxon>Rhodobacterales</taxon>
        <taxon>Roseobacteraceae</taxon>
        <taxon>Thalassovita</taxon>
    </lineage>
</organism>
<dbReference type="PANTHER" id="PTHR34820">
    <property type="entry name" value="INNER MEMBRANE PROTEIN YEBZ"/>
    <property type="match status" value="1"/>
</dbReference>
<reference evidence="8 9" key="1">
    <citation type="submission" date="2016-10" db="EMBL/GenBank/DDBJ databases">
        <authorList>
            <person name="de Groot N.N."/>
        </authorList>
    </citation>
    <scope>NUCLEOTIDE SEQUENCE [LARGE SCALE GENOMIC DNA]</scope>
    <source>
        <strain evidence="8 9">DSM 22007</strain>
    </source>
</reference>
<keyword evidence="3 6" id="KW-0812">Transmembrane</keyword>
<evidence type="ECO:0000259" key="7">
    <source>
        <dbReference type="Pfam" id="PF05425"/>
    </source>
</evidence>
<dbReference type="GO" id="GO:0005886">
    <property type="term" value="C:plasma membrane"/>
    <property type="evidence" value="ECO:0007669"/>
    <property type="project" value="UniProtKB-SubCell"/>
</dbReference>
<keyword evidence="5 6" id="KW-0472">Membrane</keyword>
<feature type="domain" description="Copper resistance protein D" evidence="7">
    <location>
        <begin position="186"/>
        <end position="285"/>
    </location>
</feature>
<evidence type="ECO:0000256" key="4">
    <source>
        <dbReference type="ARBA" id="ARBA00022989"/>
    </source>
</evidence>
<sequence length="297" mass="30961">MLDALAKADALTWIAIVVKALVYAMSLSAAGGILSAVALRSLPRGERAWLIRLAVICAVAAALLSLARLPLRASFLMGGTWQGAFDPMILPMVAQSPLGMSIAVRLVGLALVPAILIPGRIGPALATTGALIIAMSFTFRGHALADPRVILGLLLAVHLVAIAFWIGAFAPLYRLAGQDGLAAGKVAHDFGQLALWGVGALAVSGSITLWLLTKDLIAALGTAYGQMFALKLAAFTALIGLAAFNKLRLTPALLRQDPDAAQRLRRSIVLEVALVALILLTTATLTTISAPLMVEVR</sequence>
<protein>
    <submittedName>
        <fullName evidence="8">Putative copper resistance protein D</fullName>
    </submittedName>
</protein>
<dbReference type="GO" id="GO:0006825">
    <property type="term" value="P:copper ion transport"/>
    <property type="evidence" value="ECO:0007669"/>
    <property type="project" value="InterPro"/>
</dbReference>
<name>A0A1H9BE04_9RHOB</name>
<dbReference type="Pfam" id="PF05425">
    <property type="entry name" value="CopD"/>
    <property type="match status" value="1"/>
</dbReference>
<feature type="transmembrane region" description="Helical" evidence="6">
    <location>
        <begin position="12"/>
        <end position="37"/>
    </location>
</feature>
<evidence type="ECO:0000256" key="2">
    <source>
        <dbReference type="ARBA" id="ARBA00022475"/>
    </source>
</evidence>
<feature type="transmembrane region" description="Helical" evidence="6">
    <location>
        <begin position="49"/>
        <end position="69"/>
    </location>
</feature>
<feature type="transmembrane region" description="Helical" evidence="6">
    <location>
        <begin position="268"/>
        <end position="294"/>
    </location>
</feature>
<evidence type="ECO:0000256" key="6">
    <source>
        <dbReference type="SAM" id="Phobius"/>
    </source>
</evidence>
<proteinExistence type="predicted"/>
<keyword evidence="9" id="KW-1185">Reference proteome</keyword>
<dbReference type="Proteomes" id="UP000198634">
    <property type="component" value="Unassembled WGS sequence"/>
</dbReference>
<comment type="subcellular location">
    <subcellularLocation>
        <location evidence="1">Cell membrane</location>
        <topology evidence="1">Multi-pass membrane protein</topology>
    </subcellularLocation>
</comment>
<feature type="transmembrane region" description="Helical" evidence="6">
    <location>
        <begin position="89"/>
        <end position="112"/>
    </location>
</feature>
<feature type="transmembrane region" description="Helical" evidence="6">
    <location>
        <begin position="193"/>
        <end position="212"/>
    </location>
</feature>
<evidence type="ECO:0000256" key="3">
    <source>
        <dbReference type="ARBA" id="ARBA00022692"/>
    </source>
</evidence>
<evidence type="ECO:0000313" key="9">
    <source>
        <dbReference type="Proteomes" id="UP000198634"/>
    </source>
</evidence>
<dbReference type="EMBL" id="FOEP01000002">
    <property type="protein sequence ID" value="SEP87226.1"/>
    <property type="molecule type" value="Genomic_DNA"/>
</dbReference>
<feature type="transmembrane region" description="Helical" evidence="6">
    <location>
        <begin position="124"/>
        <end position="143"/>
    </location>
</feature>